<dbReference type="Pfam" id="PF02739">
    <property type="entry name" value="5_3_exonuc_N"/>
    <property type="match status" value="1"/>
</dbReference>
<feature type="compositionally biased region" description="Pro residues" evidence="4">
    <location>
        <begin position="354"/>
        <end position="364"/>
    </location>
</feature>
<protein>
    <recommendedName>
        <fullName evidence="5">5'-3' exonuclease domain-containing protein</fullName>
    </recommendedName>
</protein>
<dbReference type="SMART" id="SM00475">
    <property type="entry name" value="53EXOc"/>
    <property type="match status" value="1"/>
</dbReference>
<evidence type="ECO:0000256" key="1">
    <source>
        <dbReference type="ARBA" id="ARBA00022722"/>
    </source>
</evidence>
<dbReference type="PANTHER" id="PTHR42646:SF2">
    <property type="entry name" value="5'-3' EXONUCLEASE FAMILY PROTEIN"/>
    <property type="match status" value="1"/>
</dbReference>
<comment type="caution">
    <text evidence="6">The sequence shown here is derived from an EMBL/GenBank/DDBJ whole genome shotgun (WGS) entry which is preliminary data.</text>
</comment>
<dbReference type="GO" id="GO:0008409">
    <property type="term" value="F:5'-3' exonuclease activity"/>
    <property type="evidence" value="ECO:0007669"/>
    <property type="project" value="InterPro"/>
</dbReference>
<dbReference type="SUPFAM" id="SSF47807">
    <property type="entry name" value="5' to 3' exonuclease, C-terminal subdomain"/>
    <property type="match status" value="1"/>
</dbReference>
<dbReference type="InterPro" id="IPR029060">
    <property type="entry name" value="PIN-like_dom_sf"/>
</dbReference>
<dbReference type="InterPro" id="IPR036279">
    <property type="entry name" value="5-3_exonuclease_C_sf"/>
</dbReference>
<dbReference type="InterPro" id="IPR008918">
    <property type="entry name" value="HhH2"/>
</dbReference>
<dbReference type="AlphaFoldDB" id="A0AAE0FBP2"/>
<gene>
    <name evidence="6" type="ORF">CYMTET_34197</name>
</gene>
<dbReference type="PANTHER" id="PTHR42646">
    <property type="entry name" value="FLAP ENDONUCLEASE XNI"/>
    <property type="match status" value="1"/>
</dbReference>
<dbReference type="Gene3D" id="1.10.150.20">
    <property type="entry name" value="5' to 3' exonuclease, C-terminal subdomain"/>
    <property type="match status" value="1"/>
</dbReference>
<feature type="domain" description="5'-3' exonuclease" evidence="5">
    <location>
        <begin position="86"/>
        <end position="347"/>
    </location>
</feature>
<dbReference type="Pfam" id="PF01367">
    <property type="entry name" value="5_3_exonuc"/>
    <property type="match status" value="1"/>
</dbReference>
<dbReference type="Proteomes" id="UP001190700">
    <property type="component" value="Unassembled WGS sequence"/>
</dbReference>
<dbReference type="GO" id="GO:0003677">
    <property type="term" value="F:DNA binding"/>
    <property type="evidence" value="ECO:0007669"/>
    <property type="project" value="UniProtKB-KW"/>
</dbReference>
<keyword evidence="1" id="KW-0540">Nuclease</keyword>
<dbReference type="InterPro" id="IPR020045">
    <property type="entry name" value="DNA_polI_H3TH"/>
</dbReference>
<evidence type="ECO:0000256" key="2">
    <source>
        <dbReference type="ARBA" id="ARBA00022801"/>
    </source>
</evidence>
<feature type="region of interest" description="Disordered" evidence="4">
    <location>
        <begin position="351"/>
        <end position="380"/>
    </location>
</feature>
<dbReference type="GO" id="GO:0033567">
    <property type="term" value="P:DNA replication, Okazaki fragment processing"/>
    <property type="evidence" value="ECO:0007669"/>
    <property type="project" value="InterPro"/>
</dbReference>
<keyword evidence="3" id="KW-0238">DNA-binding</keyword>
<proteinExistence type="predicted"/>
<evidence type="ECO:0000256" key="3">
    <source>
        <dbReference type="ARBA" id="ARBA00023125"/>
    </source>
</evidence>
<accession>A0AAE0FBP2</accession>
<name>A0AAE0FBP2_9CHLO</name>
<dbReference type="InterPro" id="IPR020046">
    <property type="entry name" value="5-3_exonucl_a-hlix_arch_N"/>
</dbReference>
<keyword evidence="7" id="KW-1185">Reference proteome</keyword>
<keyword evidence="2" id="KW-0378">Hydrolase</keyword>
<feature type="region of interest" description="Disordered" evidence="4">
    <location>
        <begin position="153"/>
        <end position="173"/>
    </location>
</feature>
<dbReference type="SUPFAM" id="SSF88723">
    <property type="entry name" value="PIN domain-like"/>
    <property type="match status" value="1"/>
</dbReference>
<reference evidence="6 7" key="1">
    <citation type="journal article" date="2015" name="Genome Biol. Evol.">
        <title>Comparative Genomics of a Bacterivorous Green Alga Reveals Evolutionary Causalities and Consequences of Phago-Mixotrophic Mode of Nutrition.</title>
        <authorList>
            <person name="Burns J.A."/>
            <person name="Paasch A."/>
            <person name="Narechania A."/>
            <person name="Kim E."/>
        </authorList>
    </citation>
    <scope>NUCLEOTIDE SEQUENCE [LARGE SCALE GENOMIC DNA]</scope>
    <source>
        <strain evidence="6 7">PLY_AMNH</strain>
    </source>
</reference>
<evidence type="ECO:0000259" key="5">
    <source>
        <dbReference type="SMART" id="SM00475"/>
    </source>
</evidence>
<dbReference type="InterPro" id="IPR038969">
    <property type="entry name" value="FEN"/>
</dbReference>
<evidence type="ECO:0000313" key="7">
    <source>
        <dbReference type="Proteomes" id="UP001190700"/>
    </source>
</evidence>
<evidence type="ECO:0000313" key="6">
    <source>
        <dbReference type="EMBL" id="KAK3256675.1"/>
    </source>
</evidence>
<dbReference type="EMBL" id="LGRX02021438">
    <property type="protein sequence ID" value="KAK3256675.1"/>
    <property type="molecule type" value="Genomic_DNA"/>
</dbReference>
<sequence>MWCQLRITAYFPKRKPFVFSHTSCEPKNRDLSTAGKGQSFRSRFALSTLGCASESPISRIASRSSLSKTTPGGSCEEDVSLVGLDTAILIVDGTNLACRAAADARSLNTDIPVQFQHALQRLQRLARPSGTVVVFDPRIQRTSGSYKLHRRAKAQKRRLRAGGTAGNPRGPSRGIQKAALESGAHVVVAPSEAGCEADDVIATLCHELRPEGLGGHQSIVVASGDSDMQQVLHGDAVEAMFHEEFGFPPERYADYLALSGKPEAGVQGIRGLGSKSAKKLIQRYDTILGVLAAQQAGQLKGWPLKVQQALTNPQVEDDALQSLDLVKLKIDRGFIPDTLVLESFDVKKVLGAGTPPPPPRPSLPPAHSTISRASGLPPLHTMATRQPSASILDLYGTQLPRIMYN</sequence>
<evidence type="ECO:0000256" key="4">
    <source>
        <dbReference type="SAM" id="MobiDB-lite"/>
    </source>
</evidence>
<dbReference type="GO" id="GO:0017108">
    <property type="term" value="F:5'-flap endonuclease activity"/>
    <property type="evidence" value="ECO:0007669"/>
    <property type="project" value="InterPro"/>
</dbReference>
<dbReference type="SMART" id="SM00279">
    <property type="entry name" value="HhH2"/>
    <property type="match status" value="1"/>
</dbReference>
<organism evidence="6 7">
    <name type="scientific">Cymbomonas tetramitiformis</name>
    <dbReference type="NCBI Taxonomy" id="36881"/>
    <lineage>
        <taxon>Eukaryota</taxon>
        <taxon>Viridiplantae</taxon>
        <taxon>Chlorophyta</taxon>
        <taxon>Pyramimonadophyceae</taxon>
        <taxon>Pyramimonadales</taxon>
        <taxon>Pyramimonadaceae</taxon>
        <taxon>Cymbomonas</taxon>
    </lineage>
</organism>
<dbReference type="Gene3D" id="3.40.50.1010">
    <property type="entry name" value="5'-nuclease"/>
    <property type="match status" value="1"/>
</dbReference>
<dbReference type="InterPro" id="IPR002421">
    <property type="entry name" value="5-3_exonuclease"/>
</dbReference>